<evidence type="ECO:0000313" key="2">
    <source>
        <dbReference type="Proteomes" id="UP001145742"/>
    </source>
</evidence>
<keyword evidence="2" id="KW-1185">Reference proteome</keyword>
<proteinExistence type="predicted"/>
<comment type="caution">
    <text evidence="1">The sequence shown here is derived from an EMBL/GenBank/DDBJ whole genome shotgun (WGS) entry which is preliminary data.</text>
</comment>
<protein>
    <submittedName>
        <fullName evidence="1">Uncharacterized protein</fullName>
    </submittedName>
</protein>
<accession>A0ABQ9D8N1</accession>
<sequence length="73" mass="8262">MCLLTELRPSLHLSPATTAHLVTVCDIQMNLESLLTPDFYKPLYVSTAVENLVLTDQSDSTYKSDAFYRHVDE</sequence>
<dbReference type="EMBL" id="WHWB01034043">
    <property type="protein sequence ID" value="KAJ7414541.1"/>
    <property type="molecule type" value="Genomic_DNA"/>
</dbReference>
<gene>
    <name evidence="1" type="ORF">WISP_83445</name>
</gene>
<dbReference type="Proteomes" id="UP001145742">
    <property type="component" value="Unassembled WGS sequence"/>
</dbReference>
<evidence type="ECO:0000313" key="1">
    <source>
        <dbReference type="EMBL" id="KAJ7414541.1"/>
    </source>
</evidence>
<organism evidence="1 2">
    <name type="scientific">Willisornis vidua</name>
    <name type="common">Xingu scale-backed antbird</name>
    <dbReference type="NCBI Taxonomy" id="1566151"/>
    <lineage>
        <taxon>Eukaryota</taxon>
        <taxon>Metazoa</taxon>
        <taxon>Chordata</taxon>
        <taxon>Craniata</taxon>
        <taxon>Vertebrata</taxon>
        <taxon>Euteleostomi</taxon>
        <taxon>Archelosauria</taxon>
        <taxon>Archosauria</taxon>
        <taxon>Dinosauria</taxon>
        <taxon>Saurischia</taxon>
        <taxon>Theropoda</taxon>
        <taxon>Coelurosauria</taxon>
        <taxon>Aves</taxon>
        <taxon>Neognathae</taxon>
        <taxon>Neoaves</taxon>
        <taxon>Telluraves</taxon>
        <taxon>Australaves</taxon>
        <taxon>Passeriformes</taxon>
        <taxon>Thamnophilidae</taxon>
        <taxon>Willisornis</taxon>
    </lineage>
</organism>
<reference evidence="1" key="1">
    <citation type="submission" date="2019-10" db="EMBL/GenBank/DDBJ databases">
        <authorList>
            <person name="Soares A.E.R."/>
            <person name="Aleixo A."/>
            <person name="Schneider P."/>
            <person name="Miyaki C.Y."/>
            <person name="Schneider M.P."/>
            <person name="Mello C."/>
            <person name="Vasconcelos A.T.R."/>
        </authorList>
    </citation>
    <scope>NUCLEOTIDE SEQUENCE</scope>
    <source>
        <tissue evidence="1">Muscle</tissue>
    </source>
</reference>
<name>A0ABQ9D8N1_9PASS</name>